<dbReference type="GO" id="GO:0052929">
    <property type="term" value="F:ATP:3'-cytidine-cytidine-tRNA adenylyltransferase activity"/>
    <property type="evidence" value="ECO:0000318"/>
    <property type="project" value="GO_Central"/>
</dbReference>
<dbReference type="PANTHER" id="PTHR13734">
    <property type="entry name" value="TRNA-NUCLEOTIDYLTRANSFERASE"/>
    <property type="match status" value="1"/>
</dbReference>
<evidence type="ECO:0000259" key="6">
    <source>
        <dbReference type="Pfam" id="PF01743"/>
    </source>
</evidence>
<dbReference type="Pfam" id="PF01743">
    <property type="entry name" value="PolyA_pol"/>
    <property type="match status" value="1"/>
</dbReference>
<evidence type="ECO:0000256" key="5">
    <source>
        <dbReference type="RuleBase" id="RU003953"/>
    </source>
</evidence>
<gene>
    <name evidence="8" type="ORF">TVAG_218280</name>
</gene>
<dbReference type="AlphaFoldDB" id="A2FD21"/>
<keyword evidence="9" id="KW-1185">Reference proteome</keyword>
<feature type="domain" description="tRNA nucleotidyltransferase/poly(A) polymerase RNA and SrmB- binding" evidence="7">
    <location>
        <begin position="197"/>
        <end position="257"/>
    </location>
</feature>
<keyword evidence="3" id="KW-0547">Nucleotide-binding</keyword>
<dbReference type="VEuPathDB" id="TrichDB:TVAGG3_0423070"/>
<dbReference type="RefSeq" id="XP_001310144.1">
    <property type="nucleotide sequence ID" value="XM_001310143.1"/>
</dbReference>
<dbReference type="Pfam" id="PF12627">
    <property type="entry name" value="PolyA_pol_RNAbd"/>
    <property type="match status" value="1"/>
</dbReference>
<reference evidence="8" key="2">
    <citation type="journal article" date="2007" name="Science">
        <title>Draft genome sequence of the sexually transmitted pathogen Trichomonas vaginalis.</title>
        <authorList>
            <person name="Carlton J.M."/>
            <person name="Hirt R.P."/>
            <person name="Silva J.C."/>
            <person name="Delcher A.L."/>
            <person name="Schatz M."/>
            <person name="Zhao Q."/>
            <person name="Wortman J.R."/>
            <person name="Bidwell S.L."/>
            <person name="Alsmark U.C.M."/>
            <person name="Besteiro S."/>
            <person name="Sicheritz-Ponten T."/>
            <person name="Noel C.J."/>
            <person name="Dacks J.B."/>
            <person name="Foster P.G."/>
            <person name="Simillion C."/>
            <person name="Van de Peer Y."/>
            <person name="Miranda-Saavedra D."/>
            <person name="Barton G.J."/>
            <person name="Westrop G.D."/>
            <person name="Mueller S."/>
            <person name="Dessi D."/>
            <person name="Fiori P.L."/>
            <person name="Ren Q."/>
            <person name="Paulsen I."/>
            <person name="Zhang H."/>
            <person name="Bastida-Corcuera F.D."/>
            <person name="Simoes-Barbosa A."/>
            <person name="Brown M.T."/>
            <person name="Hayes R.D."/>
            <person name="Mukherjee M."/>
            <person name="Okumura C.Y."/>
            <person name="Schneider R."/>
            <person name="Smith A.J."/>
            <person name="Vanacova S."/>
            <person name="Villalvazo M."/>
            <person name="Haas B.J."/>
            <person name="Pertea M."/>
            <person name="Feldblyum T.V."/>
            <person name="Utterback T.R."/>
            <person name="Shu C.L."/>
            <person name="Osoegawa K."/>
            <person name="de Jong P.J."/>
            <person name="Hrdy I."/>
            <person name="Horvathova L."/>
            <person name="Zubacova Z."/>
            <person name="Dolezal P."/>
            <person name="Malik S.B."/>
            <person name="Logsdon J.M. Jr."/>
            <person name="Henze K."/>
            <person name="Gupta A."/>
            <person name="Wang C.C."/>
            <person name="Dunne R.L."/>
            <person name="Upcroft J.A."/>
            <person name="Upcroft P."/>
            <person name="White O."/>
            <person name="Salzberg S.L."/>
            <person name="Tang P."/>
            <person name="Chiu C.-H."/>
            <person name="Lee Y.-S."/>
            <person name="Embley T.M."/>
            <person name="Coombs G.H."/>
            <person name="Mottram J.C."/>
            <person name="Tachezy J."/>
            <person name="Fraser-Liggett C.M."/>
            <person name="Johnson P.J."/>
        </authorList>
    </citation>
    <scope>NUCLEOTIDE SEQUENCE [LARGE SCALE GENOMIC DNA]</scope>
    <source>
        <strain evidence="8">G3</strain>
    </source>
</reference>
<dbReference type="GO" id="GO:0052927">
    <property type="term" value="F:CC tRNA cytidylyltransferase activity"/>
    <property type="evidence" value="ECO:0000318"/>
    <property type="project" value="GO_Central"/>
</dbReference>
<dbReference type="eggNOG" id="KOG2159">
    <property type="taxonomic scope" value="Eukaryota"/>
</dbReference>
<dbReference type="SMR" id="A2FD21"/>
<evidence type="ECO:0000259" key="7">
    <source>
        <dbReference type="Pfam" id="PF12627"/>
    </source>
</evidence>
<sequence length="458" mass="52423">MIDENIRRLESGESFSQLDKDVIEIIKKTIDAISPKKVIVRIAGGWVRDKIMGRENDDIDIAISGATCNEFSDAMVSVLGPNTKRVLLEANHEQLKHIDTARVCLFHDFWLDICSLRSALYSEGEKLEGTAVSAALHRDFSMNAIFFNVQTMKIEDYVNGVQSIKDKIIRTPIPAMQDFTDDPNRIIRCFRFVAKYDFKIDPQIYEAIPKIIPLFMRNIAKDRVATELIKLMHSDSSFLALENLINSGMLNPVFDPESLWSLDKEETLKRIRRAHQIEPNLEGENKMILYFAAIFLPLVDKDTIPDPAKKNKFTSAVHYAIVRAMKLQNVLADNVKKIHLGFSLVEAIYKGELNRVTGGRFVMSVGPLYKLVRPLLMDDELLKFYDEKLNPFIVAEKLEKSYEMKQLMDGVSLANIYGVKPGPVLKDLIEEMINWQLSNPNRSSDDYKKYILENKKQK</sequence>
<feature type="domain" description="Poly A polymerase head" evidence="6">
    <location>
        <begin position="41"/>
        <end position="170"/>
    </location>
</feature>
<accession>A2FD21</accession>
<evidence type="ECO:0000313" key="8">
    <source>
        <dbReference type="EMBL" id="EAX97214.1"/>
    </source>
</evidence>
<dbReference type="GO" id="GO:0003723">
    <property type="term" value="F:RNA binding"/>
    <property type="evidence" value="ECO:0007669"/>
    <property type="project" value="UniProtKB-KW"/>
</dbReference>
<evidence type="ECO:0000256" key="3">
    <source>
        <dbReference type="ARBA" id="ARBA00022741"/>
    </source>
</evidence>
<dbReference type="InterPro" id="IPR002646">
    <property type="entry name" value="PolA_pol_head_dom"/>
</dbReference>
<dbReference type="SUPFAM" id="SSF81891">
    <property type="entry name" value="Poly A polymerase C-terminal region-like"/>
    <property type="match status" value="1"/>
</dbReference>
<dbReference type="FunFam" id="1.10.3090.10:FF:000013">
    <property type="entry name" value="PolyA polymerase family protein"/>
    <property type="match status" value="1"/>
</dbReference>
<reference evidence="8" key="1">
    <citation type="submission" date="2006-10" db="EMBL/GenBank/DDBJ databases">
        <authorList>
            <person name="Amadeo P."/>
            <person name="Zhao Q."/>
            <person name="Wortman J."/>
            <person name="Fraser-Liggett C."/>
            <person name="Carlton J."/>
        </authorList>
    </citation>
    <scope>NUCLEOTIDE SEQUENCE</scope>
    <source>
        <strain evidence="8">G3</strain>
    </source>
</reference>
<protein>
    <submittedName>
        <fullName evidence="8">PolyA polymerase family protein</fullName>
    </submittedName>
</protein>
<dbReference type="STRING" id="5722.A2FD21"/>
<keyword evidence="4 5" id="KW-0694">RNA-binding</keyword>
<evidence type="ECO:0000256" key="1">
    <source>
        <dbReference type="ARBA" id="ARBA00007265"/>
    </source>
</evidence>
<keyword evidence="2 5" id="KW-0808">Transferase</keyword>
<dbReference type="SUPFAM" id="SSF81301">
    <property type="entry name" value="Nucleotidyltransferase"/>
    <property type="match status" value="1"/>
</dbReference>
<dbReference type="Gene3D" id="3.30.460.10">
    <property type="entry name" value="Beta Polymerase, domain 2"/>
    <property type="match status" value="1"/>
</dbReference>
<dbReference type="GO" id="GO:0001680">
    <property type="term" value="P:tRNA 3'-terminal CCA addition"/>
    <property type="evidence" value="ECO:0000318"/>
    <property type="project" value="GO_Central"/>
</dbReference>
<dbReference type="KEGG" id="tva:4754993"/>
<dbReference type="Gene3D" id="1.10.3090.10">
    <property type="entry name" value="cca-adding enzyme, domain 2"/>
    <property type="match status" value="1"/>
</dbReference>
<dbReference type="PANTHER" id="PTHR13734:SF5">
    <property type="entry name" value="CCA TRNA NUCLEOTIDYLTRANSFERASE, MITOCHONDRIAL"/>
    <property type="match status" value="1"/>
</dbReference>
<dbReference type="InParanoid" id="A2FD21"/>
<dbReference type="GO" id="GO:0000166">
    <property type="term" value="F:nucleotide binding"/>
    <property type="evidence" value="ECO:0007669"/>
    <property type="project" value="UniProtKB-KW"/>
</dbReference>
<proteinExistence type="inferred from homology"/>
<organism evidence="8 9">
    <name type="scientific">Trichomonas vaginalis (strain ATCC PRA-98 / G3)</name>
    <dbReference type="NCBI Taxonomy" id="412133"/>
    <lineage>
        <taxon>Eukaryota</taxon>
        <taxon>Metamonada</taxon>
        <taxon>Parabasalia</taxon>
        <taxon>Trichomonadida</taxon>
        <taxon>Trichomonadidae</taxon>
        <taxon>Trichomonas</taxon>
    </lineage>
</organism>
<dbReference type="VEuPathDB" id="TrichDB:TVAG_218280"/>
<evidence type="ECO:0000256" key="4">
    <source>
        <dbReference type="ARBA" id="ARBA00022884"/>
    </source>
</evidence>
<evidence type="ECO:0000313" key="9">
    <source>
        <dbReference type="Proteomes" id="UP000001542"/>
    </source>
</evidence>
<dbReference type="Proteomes" id="UP000001542">
    <property type="component" value="Unassembled WGS sequence"/>
</dbReference>
<dbReference type="EMBL" id="DS113725">
    <property type="protein sequence ID" value="EAX97214.1"/>
    <property type="molecule type" value="Genomic_DNA"/>
</dbReference>
<dbReference type="OrthoDB" id="445712at2759"/>
<comment type="similarity">
    <text evidence="1 5">Belongs to the tRNA nucleotidyltransferase/poly(A) polymerase family.</text>
</comment>
<dbReference type="InterPro" id="IPR032828">
    <property type="entry name" value="PolyA_RNA-bd"/>
</dbReference>
<evidence type="ECO:0000256" key="2">
    <source>
        <dbReference type="ARBA" id="ARBA00022679"/>
    </source>
</evidence>
<name>A2FD21_TRIV3</name>
<dbReference type="InterPro" id="IPR043519">
    <property type="entry name" value="NT_sf"/>
</dbReference>
<dbReference type="FunFam" id="3.30.460.10:FF:000048">
    <property type="entry name" value="PolyA polymerase family protein"/>
    <property type="match status" value="1"/>
</dbReference>